<keyword evidence="7" id="KW-0333">Golgi apparatus</keyword>
<evidence type="ECO:0000256" key="2">
    <source>
        <dbReference type="ARBA" id="ARBA00008124"/>
    </source>
</evidence>
<comment type="subcellular location">
    <subcellularLocation>
        <location evidence="1">Golgi apparatus membrane</location>
        <topology evidence="1">Single-pass type II membrane protein</topology>
    </subcellularLocation>
</comment>
<dbReference type="InterPro" id="IPR009729">
    <property type="entry name" value="Gal-3-0_sulfotransfrase"/>
</dbReference>
<sequence>MRYAHTRNLTIVIPVLPKYNHFFSLVKPFRKEMIAGAPWEILGYNIICHHMVFNKPVIEKIMPKDTLYISIVRDPVSLFESLYEYSELKDFYHMDIEEYARGTKNATIATKLQNRSNGMGRNQMLFDFGVHPSFFDNPRMVQKAVENIETNFDFVMIAEYFDESIVLLRHILCWELDDVVSLTINARMDNYRKNLSEEAAKNILDWNWGDKILYDTFLKKFRETVKEFGEERINSEVQELRKKRQYWFDYCVQKEVESRNLTSYKIWSNKVTAYVLKPTVRNITCEDLVKPEKYFTSEIRQYQLIRSLIKGASVKNYGPMSLRRLIDLKVLKGKEEIARSLLMNQYKSRRKFYHLQHG</sequence>
<dbReference type="InterPro" id="IPR027417">
    <property type="entry name" value="P-loop_NTPase"/>
</dbReference>
<keyword evidence="6" id="KW-1133">Transmembrane helix</keyword>
<dbReference type="GO" id="GO:0000139">
    <property type="term" value="C:Golgi membrane"/>
    <property type="evidence" value="ECO:0007669"/>
    <property type="project" value="UniProtKB-SubCell"/>
</dbReference>
<evidence type="ECO:0000313" key="10">
    <source>
        <dbReference type="EMBL" id="KFM79924.1"/>
    </source>
</evidence>
<dbReference type="GO" id="GO:0001733">
    <property type="term" value="F:galactosylceramide sulfotransferase activity"/>
    <property type="evidence" value="ECO:0007669"/>
    <property type="project" value="InterPro"/>
</dbReference>
<evidence type="ECO:0000256" key="7">
    <source>
        <dbReference type="ARBA" id="ARBA00023034"/>
    </source>
</evidence>
<proteinExistence type="inferred from homology"/>
<evidence type="ECO:0000256" key="8">
    <source>
        <dbReference type="ARBA" id="ARBA00023136"/>
    </source>
</evidence>
<dbReference type="Proteomes" id="UP000054359">
    <property type="component" value="Unassembled WGS sequence"/>
</dbReference>
<dbReference type="Gene3D" id="3.40.50.300">
    <property type="entry name" value="P-loop containing nucleotide triphosphate hydrolases"/>
    <property type="match status" value="1"/>
</dbReference>
<dbReference type="Pfam" id="PF06990">
    <property type="entry name" value="Gal-3-0_sulfotr"/>
    <property type="match status" value="1"/>
</dbReference>
<name>A0A087URD5_STEMI</name>
<evidence type="ECO:0000256" key="5">
    <source>
        <dbReference type="ARBA" id="ARBA00022968"/>
    </source>
</evidence>
<feature type="non-terminal residue" evidence="10">
    <location>
        <position position="358"/>
    </location>
</feature>
<keyword evidence="8" id="KW-0472">Membrane</keyword>
<accession>A0A087URD5</accession>
<dbReference type="PANTHER" id="PTHR14647">
    <property type="entry name" value="GALACTOSE-3-O-SULFOTRANSFERASE"/>
    <property type="match status" value="1"/>
</dbReference>
<gene>
    <name evidence="10" type="ORF">X975_24710</name>
</gene>
<evidence type="ECO:0000256" key="9">
    <source>
        <dbReference type="ARBA" id="ARBA00023180"/>
    </source>
</evidence>
<keyword evidence="11" id="KW-1185">Reference proteome</keyword>
<evidence type="ECO:0000256" key="6">
    <source>
        <dbReference type="ARBA" id="ARBA00022989"/>
    </source>
</evidence>
<keyword evidence="5" id="KW-0735">Signal-anchor</keyword>
<dbReference type="PANTHER" id="PTHR14647:SF87">
    <property type="entry name" value="PUTATIVE-RELATED"/>
    <property type="match status" value="1"/>
</dbReference>
<dbReference type="OrthoDB" id="514299at2759"/>
<dbReference type="AlphaFoldDB" id="A0A087URD5"/>
<dbReference type="EMBL" id="KK121180">
    <property type="protein sequence ID" value="KFM79924.1"/>
    <property type="molecule type" value="Genomic_DNA"/>
</dbReference>
<evidence type="ECO:0000313" key="11">
    <source>
        <dbReference type="Proteomes" id="UP000054359"/>
    </source>
</evidence>
<organism evidence="10 11">
    <name type="scientific">Stegodyphus mimosarum</name>
    <name type="common">African social velvet spider</name>
    <dbReference type="NCBI Taxonomy" id="407821"/>
    <lineage>
        <taxon>Eukaryota</taxon>
        <taxon>Metazoa</taxon>
        <taxon>Ecdysozoa</taxon>
        <taxon>Arthropoda</taxon>
        <taxon>Chelicerata</taxon>
        <taxon>Arachnida</taxon>
        <taxon>Araneae</taxon>
        <taxon>Araneomorphae</taxon>
        <taxon>Entelegynae</taxon>
        <taxon>Eresoidea</taxon>
        <taxon>Eresidae</taxon>
        <taxon>Stegodyphus</taxon>
    </lineage>
</organism>
<comment type="similarity">
    <text evidence="2">Belongs to the galactose-3-O-sulfotransferase family.</text>
</comment>
<keyword evidence="3 10" id="KW-0808">Transferase</keyword>
<dbReference type="OMA" id="MFRFAER"/>
<keyword evidence="9" id="KW-0325">Glycoprotein</keyword>
<protein>
    <submittedName>
        <fullName evidence="10">Galactose-3-O-sulfotransferase 3</fullName>
    </submittedName>
</protein>
<evidence type="ECO:0000256" key="3">
    <source>
        <dbReference type="ARBA" id="ARBA00022679"/>
    </source>
</evidence>
<reference evidence="10 11" key="1">
    <citation type="submission" date="2013-11" db="EMBL/GenBank/DDBJ databases">
        <title>Genome sequencing of Stegodyphus mimosarum.</title>
        <authorList>
            <person name="Bechsgaard J."/>
        </authorList>
    </citation>
    <scope>NUCLEOTIDE SEQUENCE [LARGE SCALE GENOMIC DNA]</scope>
</reference>
<evidence type="ECO:0000256" key="4">
    <source>
        <dbReference type="ARBA" id="ARBA00022692"/>
    </source>
</evidence>
<evidence type="ECO:0000256" key="1">
    <source>
        <dbReference type="ARBA" id="ARBA00004323"/>
    </source>
</evidence>
<dbReference type="GO" id="GO:0009247">
    <property type="term" value="P:glycolipid biosynthetic process"/>
    <property type="evidence" value="ECO:0007669"/>
    <property type="project" value="InterPro"/>
</dbReference>
<keyword evidence="4" id="KW-0812">Transmembrane</keyword>